<proteinExistence type="predicted"/>
<evidence type="ECO:0000313" key="2">
    <source>
        <dbReference type="EMBL" id="KAF2177585.1"/>
    </source>
</evidence>
<evidence type="ECO:0000313" key="3">
    <source>
        <dbReference type="Proteomes" id="UP000800200"/>
    </source>
</evidence>
<dbReference type="OrthoDB" id="6612291at2759"/>
<feature type="transmembrane region" description="Helical" evidence="1">
    <location>
        <begin position="202"/>
        <end position="222"/>
    </location>
</feature>
<name>A0A6A6DEM3_9PEZI</name>
<dbReference type="EMBL" id="ML994686">
    <property type="protein sequence ID" value="KAF2177585.1"/>
    <property type="molecule type" value="Genomic_DNA"/>
</dbReference>
<organism evidence="2 3">
    <name type="scientific">Zopfia rhizophila CBS 207.26</name>
    <dbReference type="NCBI Taxonomy" id="1314779"/>
    <lineage>
        <taxon>Eukaryota</taxon>
        <taxon>Fungi</taxon>
        <taxon>Dikarya</taxon>
        <taxon>Ascomycota</taxon>
        <taxon>Pezizomycotina</taxon>
        <taxon>Dothideomycetes</taxon>
        <taxon>Dothideomycetes incertae sedis</taxon>
        <taxon>Zopfiaceae</taxon>
        <taxon>Zopfia</taxon>
    </lineage>
</organism>
<keyword evidence="3" id="KW-1185">Reference proteome</keyword>
<evidence type="ECO:0000256" key="1">
    <source>
        <dbReference type="SAM" id="Phobius"/>
    </source>
</evidence>
<evidence type="ECO:0008006" key="4">
    <source>
        <dbReference type="Google" id="ProtNLM"/>
    </source>
</evidence>
<keyword evidence="1" id="KW-1133">Transmembrane helix</keyword>
<accession>A0A6A6DEM3</accession>
<dbReference type="AlphaFoldDB" id="A0A6A6DEM3"/>
<keyword evidence="1" id="KW-0472">Membrane</keyword>
<feature type="transmembrane region" description="Helical" evidence="1">
    <location>
        <begin position="262"/>
        <end position="282"/>
    </location>
</feature>
<sequence length="347" mass="38265">MRSEQFPDGSWEIPAPWQSGLSNGTQCGLTISHIINGWVSERFGYRYTIITCLGLIRTWSMRSVSISLTDSLLNFCWGLRQVIGVCTVKGCLGIEGNMAYPIPYALQWMRPLTPKIGRVEDANKALLRLTPLNREQDFDADKTVAMIAHMTSLEEKITAGATDWDLFKGTDLLRTEIVGNSFAVYATYFLVQAGQDPVIPSWFLMSLGIAGDALIFMVLWGCDRCSSLSASLGIPPNRDAASLSTGFLMLISTRRFQIKTVALGRVCYAILAIITNVLTSYIPNPSERNLSNYVYQTRGWVFAEPGLLFERNLSARKFTMTSVDVSGEGIDGGVIRGVGRELGNDSV</sequence>
<dbReference type="Proteomes" id="UP000800200">
    <property type="component" value="Unassembled WGS sequence"/>
</dbReference>
<keyword evidence="1" id="KW-0812">Transmembrane</keyword>
<gene>
    <name evidence="2" type="ORF">K469DRAFT_732352</name>
</gene>
<reference evidence="2" key="1">
    <citation type="journal article" date="2020" name="Stud. Mycol.">
        <title>101 Dothideomycetes genomes: a test case for predicting lifestyles and emergence of pathogens.</title>
        <authorList>
            <person name="Haridas S."/>
            <person name="Albert R."/>
            <person name="Binder M."/>
            <person name="Bloem J."/>
            <person name="Labutti K."/>
            <person name="Salamov A."/>
            <person name="Andreopoulos B."/>
            <person name="Baker S."/>
            <person name="Barry K."/>
            <person name="Bills G."/>
            <person name="Bluhm B."/>
            <person name="Cannon C."/>
            <person name="Castanera R."/>
            <person name="Culley D."/>
            <person name="Daum C."/>
            <person name="Ezra D."/>
            <person name="Gonzalez J."/>
            <person name="Henrissat B."/>
            <person name="Kuo A."/>
            <person name="Liang C."/>
            <person name="Lipzen A."/>
            <person name="Lutzoni F."/>
            <person name="Magnuson J."/>
            <person name="Mondo S."/>
            <person name="Nolan M."/>
            <person name="Ohm R."/>
            <person name="Pangilinan J."/>
            <person name="Park H.-J."/>
            <person name="Ramirez L."/>
            <person name="Alfaro M."/>
            <person name="Sun H."/>
            <person name="Tritt A."/>
            <person name="Yoshinaga Y."/>
            <person name="Zwiers L.-H."/>
            <person name="Turgeon B."/>
            <person name="Goodwin S."/>
            <person name="Spatafora J."/>
            <person name="Crous P."/>
            <person name="Grigoriev I."/>
        </authorList>
    </citation>
    <scope>NUCLEOTIDE SEQUENCE</scope>
    <source>
        <strain evidence="2">CBS 207.26</strain>
    </source>
</reference>
<protein>
    <recommendedName>
        <fullName evidence="4">MFS general substrate transporter</fullName>
    </recommendedName>
</protein>